<dbReference type="GeneID" id="94433711"/>
<name>A0A2C6KHC5_9APIC</name>
<dbReference type="EMBL" id="MIGC01007319">
    <property type="protein sequence ID" value="PHJ15793.1"/>
    <property type="molecule type" value="Genomic_DNA"/>
</dbReference>
<proteinExistence type="predicted"/>
<dbReference type="VEuPathDB" id="ToxoDB:CSUI_010396"/>
<evidence type="ECO:0000313" key="1">
    <source>
        <dbReference type="EMBL" id="PHJ15793.1"/>
    </source>
</evidence>
<reference evidence="1 2" key="1">
    <citation type="journal article" date="2017" name="Int. J. Parasitol.">
        <title>The genome of the protozoan parasite Cystoisospora suis and a reverse vaccinology approach to identify vaccine candidates.</title>
        <authorList>
            <person name="Palmieri N."/>
            <person name="Shrestha A."/>
            <person name="Ruttkowski B."/>
            <person name="Beck T."/>
            <person name="Vogl C."/>
            <person name="Tomley F."/>
            <person name="Blake D.P."/>
            <person name="Joachim A."/>
        </authorList>
    </citation>
    <scope>NUCLEOTIDE SEQUENCE [LARGE SCALE GENOMIC DNA]</scope>
    <source>
        <strain evidence="1 2">Wien I</strain>
    </source>
</reference>
<dbReference type="RefSeq" id="XP_067917525.1">
    <property type="nucleotide sequence ID" value="XM_068070500.1"/>
</dbReference>
<feature type="non-terminal residue" evidence="1">
    <location>
        <position position="1"/>
    </location>
</feature>
<sequence length="59" mass="6466">ETGRGIDKTLFIVVVACLTFDGGPSFYSWSSSLPRYLSSHSCESSELFWSVWVATSLAS</sequence>
<dbReference type="AlphaFoldDB" id="A0A2C6KHC5"/>
<accession>A0A2C6KHC5</accession>
<dbReference type="Proteomes" id="UP000221165">
    <property type="component" value="Unassembled WGS sequence"/>
</dbReference>
<keyword evidence="2" id="KW-1185">Reference proteome</keyword>
<protein>
    <submittedName>
        <fullName evidence="1">Uncharacterized protein</fullName>
    </submittedName>
</protein>
<organism evidence="1 2">
    <name type="scientific">Cystoisospora suis</name>
    <dbReference type="NCBI Taxonomy" id="483139"/>
    <lineage>
        <taxon>Eukaryota</taxon>
        <taxon>Sar</taxon>
        <taxon>Alveolata</taxon>
        <taxon>Apicomplexa</taxon>
        <taxon>Conoidasida</taxon>
        <taxon>Coccidia</taxon>
        <taxon>Eucoccidiorida</taxon>
        <taxon>Eimeriorina</taxon>
        <taxon>Sarcocystidae</taxon>
        <taxon>Cystoisospora</taxon>
    </lineage>
</organism>
<evidence type="ECO:0000313" key="2">
    <source>
        <dbReference type="Proteomes" id="UP000221165"/>
    </source>
</evidence>
<comment type="caution">
    <text evidence="1">The sequence shown here is derived from an EMBL/GenBank/DDBJ whole genome shotgun (WGS) entry which is preliminary data.</text>
</comment>
<gene>
    <name evidence="1" type="ORF">CSUI_010396</name>
</gene>